<protein>
    <recommendedName>
        <fullName evidence="5">HTH lysR-type domain-containing protein</fullName>
    </recommendedName>
</protein>
<dbReference type="GO" id="GO:0003700">
    <property type="term" value="F:DNA-binding transcription factor activity"/>
    <property type="evidence" value="ECO:0007669"/>
    <property type="project" value="InterPro"/>
</dbReference>
<feature type="domain" description="HTH lysR-type" evidence="5">
    <location>
        <begin position="1"/>
        <end position="60"/>
    </location>
</feature>
<dbReference type="PROSITE" id="PS50931">
    <property type="entry name" value="HTH_LYSR"/>
    <property type="match status" value="1"/>
</dbReference>
<proteinExistence type="inferred from homology"/>
<evidence type="ECO:0000256" key="3">
    <source>
        <dbReference type="ARBA" id="ARBA00023125"/>
    </source>
</evidence>
<dbReference type="EMBL" id="BJYM01000013">
    <property type="protein sequence ID" value="GEN88388.1"/>
    <property type="molecule type" value="Genomic_DNA"/>
</dbReference>
<dbReference type="Proteomes" id="UP000321558">
    <property type="component" value="Unassembled WGS sequence"/>
</dbReference>
<evidence type="ECO:0000256" key="1">
    <source>
        <dbReference type="ARBA" id="ARBA00009437"/>
    </source>
</evidence>
<evidence type="ECO:0000259" key="5">
    <source>
        <dbReference type="PROSITE" id="PS50931"/>
    </source>
</evidence>
<dbReference type="PANTHER" id="PTHR30126:SF40">
    <property type="entry name" value="HTH-TYPE TRANSCRIPTIONAL REGULATOR GLTR"/>
    <property type="match status" value="1"/>
</dbReference>
<dbReference type="SUPFAM" id="SSF46785">
    <property type="entry name" value="Winged helix' DNA-binding domain"/>
    <property type="match status" value="1"/>
</dbReference>
<evidence type="ECO:0000313" key="7">
    <source>
        <dbReference type="Proteomes" id="UP000321558"/>
    </source>
</evidence>
<reference evidence="6 7" key="1">
    <citation type="submission" date="2019-07" db="EMBL/GenBank/DDBJ databases">
        <title>Whole genome shotgun sequence of Oceanobacillus sojae NBRC 105379.</title>
        <authorList>
            <person name="Hosoyama A."/>
            <person name="Uohara A."/>
            <person name="Ohji S."/>
            <person name="Ichikawa N."/>
        </authorList>
    </citation>
    <scope>NUCLEOTIDE SEQUENCE [LARGE SCALE GENOMIC DNA]</scope>
    <source>
        <strain evidence="6 7">NBRC 105379</strain>
    </source>
</reference>
<dbReference type="PANTHER" id="PTHR30126">
    <property type="entry name" value="HTH-TYPE TRANSCRIPTIONAL REGULATOR"/>
    <property type="match status" value="1"/>
</dbReference>
<comment type="caution">
    <text evidence="6">The sequence shown here is derived from an EMBL/GenBank/DDBJ whole genome shotgun (WGS) entry which is preliminary data.</text>
</comment>
<name>A0A511ZLR2_9BACI</name>
<comment type="similarity">
    <text evidence="1">Belongs to the LysR transcriptional regulatory family.</text>
</comment>
<dbReference type="Pfam" id="PF00126">
    <property type="entry name" value="HTH_1"/>
    <property type="match status" value="1"/>
</dbReference>
<dbReference type="InterPro" id="IPR036388">
    <property type="entry name" value="WH-like_DNA-bd_sf"/>
</dbReference>
<sequence length="287" mass="33299">MNLNFIPTFLTIVRKKSISAAAEHMYVAQTTVSQRLNVAEKELGFKLIERGKGVKNIVLTPAGEEFLRLAEQWENIYNDLQILKKDGPKLDLNIGSIDSFNTFFLHNIYKEINNTPSIYLNCHTLHSSEIYAGVDNKTLDIGYALIHRNFENVHVKKCFESDLVLIRSGSIKNATVHPLELDPQYELFMPWGEEFKGWHNYWWDPLSIQKIRIDDIHLLLDILKNPVYWAIVPEWIAKTSSRNHDVSIQHFSESPPPYTCYELTHKNPSSSKRSAIDHFHTYFQNVK</sequence>
<dbReference type="OrthoDB" id="63123at2"/>
<dbReference type="Gene3D" id="3.40.190.290">
    <property type="match status" value="1"/>
</dbReference>
<keyword evidence="2" id="KW-0805">Transcription regulation</keyword>
<keyword evidence="7" id="KW-1185">Reference proteome</keyword>
<dbReference type="RefSeq" id="WP_147211345.1">
    <property type="nucleotide sequence ID" value="NZ_BJYM01000013.1"/>
</dbReference>
<gene>
    <name evidence="6" type="ORF">OSO01_31270</name>
</gene>
<dbReference type="InterPro" id="IPR000847">
    <property type="entry name" value="LysR_HTH_N"/>
</dbReference>
<evidence type="ECO:0000313" key="6">
    <source>
        <dbReference type="EMBL" id="GEN88388.1"/>
    </source>
</evidence>
<organism evidence="6 7">
    <name type="scientific">Oceanobacillus sojae</name>
    <dbReference type="NCBI Taxonomy" id="582851"/>
    <lineage>
        <taxon>Bacteria</taxon>
        <taxon>Bacillati</taxon>
        <taxon>Bacillota</taxon>
        <taxon>Bacilli</taxon>
        <taxon>Bacillales</taxon>
        <taxon>Bacillaceae</taxon>
        <taxon>Oceanobacillus</taxon>
    </lineage>
</organism>
<keyword evidence="3" id="KW-0238">DNA-binding</keyword>
<evidence type="ECO:0000256" key="4">
    <source>
        <dbReference type="ARBA" id="ARBA00023163"/>
    </source>
</evidence>
<dbReference type="GO" id="GO:0000976">
    <property type="term" value="F:transcription cis-regulatory region binding"/>
    <property type="evidence" value="ECO:0007669"/>
    <property type="project" value="TreeGrafter"/>
</dbReference>
<dbReference type="Pfam" id="PF03466">
    <property type="entry name" value="LysR_substrate"/>
    <property type="match status" value="1"/>
</dbReference>
<dbReference type="InterPro" id="IPR036390">
    <property type="entry name" value="WH_DNA-bd_sf"/>
</dbReference>
<dbReference type="Gene3D" id="1.10.10.10">
    <property type="entry name" value="Winged helix-like DNA-binding domain superfamily/Winged helix DNA-binding domain"/>
    <property type="match status" value="1"/>
</dbReference>
<keyword evidence="4" id="KW-0804">Transcription</keyword>
<dbReference type="AlphaFoldDB" id="A0A511ZLR2"/>
<dbReference type="InterPro" id="IPR005119">
    <property type="entry name" value="LysR_subst-bd"/>
</dbReference>
<accession>A0A511ZLR2</accession>
<evidence type="ECO:0000256" key="2">
    <source>
        <dbReference type="ARBA" id="ARBA00023015"/>
    </source>
</evidence>
<dbReference type="SUPFAM" id="SSF53850">
    <property type="entry name" value="Periplasmic binding protein-like II"/>
    <property type="match status" value="1"/>
</dbReference>